<evidence type="ECO:0000256" key="1">
    <source>
        <dbReference type="ARBA" id="ARBA00023015"/>
    </source>
</evidence>
<dbReference type="SMART" id="SM00866">
    <property type="entry name" value="UTRA"/>
    <property type="match status" value="1"/>
</dbReference>
<evidence type="ECO:0000259" key="4">
    <source>
        <dbReference type="PROSITE" id="PS50949"/>
    </source>
</evidence>
<evidence type="ECO:0000256" key="2">
    <source>
        <dbReference type="ARBA" id="ARBA00023125"/>
    </source>
</evidence>
<dbReference type="RefSeq" id="WP_204117968.1">
    <property type="nucleotide sequence ID" value="NZ_BOLV01000001.1"/>
</dbReference>
<dbReference type="EMBL" id="JBHTOA010000016">
    <property type="protein sequence ID" value="MFD1398153.1"/>
    <property type="molecule type" value="Genomic_DNA"/>
</dbReference>
<sequence length="234" mass="27099">MKRTGILYKDIAEDIKKKIFKDQYALNQAIPTENELMAEYDVSKITVRNAVEILSKEGYLKKQSGKGTFVISNRPFNRLSKADSFSTILEAEGRQMEKKVLSIASCRYTEVPEAFGSDTHQDITKIERLYLLDGEPFIFFVHYLRIPIEQISAGSLEEHSLYQALKLANITVKRFEDTFATRKIDDAVTKMLKLPFPYAMRRLRLGYDQFDEVVEYSLATYNTSVRPYQIDYEV</sequence>
<proteinExistence type="predicted"/>
<reference evidence="6" key="1">
    <citation type="journal article" date="2019" name="Int. J. Syst. Evol. Microbiol.">
        <title>The Global Catalogue of Microorganisms (GCM) 10K type strain sequencing project: providing services to taxonomists for standard genome sequencing and annotation.</title>
        <authorList>
            <consortium name="The Broad Institute Genomics Platform"/>
            <consortium name="The Broad Institute Genome Sequencing Center for Infectious Disease"/>
            <person name="Wu L."/>
            <person name="Ma J."/>
        </authorList>
    </citation>
    <scope>NUCLEOTIDE SEQUENCE [LARGE SCALE GENOMIC DNA]</scope>
    <source>
        <strain evidence="6">CCM 9110</strain>
    </source>
</reference>
<dbReference type="Gene3D" id="3.40.1410.10">
    <property type="entry name" value="Chorismate lyase-like"/>
    <property type="match status" value="1"/>
</dbReference>
<dbReference type="SUPFAM" id="SSF64288">
    <property type="entry name" value="Chorismate lyase-like"/>
    <property type="match status" value="1"/>
</dbReference>
<gene>
    <name evidence="5" type="ORF">ACFQ41_02395</name>
</gene>
<dbReference type="Pfam" id="PF00392">
    <property type="entry name" value="GntR"/>
    <property type="match status" value="1"/>
</dbReference>
<protein>
    <submittedName>
        <fullName evidence="5">GntR family transcriptional regulator</fullName>
    </submittedName>
</protein>
<evidence type="ECO:0000256" key="3">
    <source>
        <dbReference type="ARBA" id="ARBA00023163"/>
    </source>
</evidence>
<dbReference type="SUPFAM" id="SSF46785">
    <property type="entry name" value="Winged helix' DNA-binding domain"/>
    <property type="match status" value="1"/>
</dbReference>
<dbReference type="InterPro" id="IPR028978">
    <property type="entry name" value="Chorismate_lyase_/UTRA_dom_sf"/>
</dbReference>
<dbReference type="Gene3D" id="1.10.10.10">
    <property type="entry name" value="Winged helix-like DNA-binding domain superfamily/Winged helix DNA-binding domain"/>
    <property type="match status" value="1"/>
</dbReference>
<dbReference type="PRINTS" id="PR00035">
    <property type="entry name" value="HTHGNTR"/>
</dbReference>
<evidence type="ECO:0000313" key="6">
    <source>
        <dbReference type="Proteomes" id="UP001597199"/>
    </source>
</evidence>
<keyword evidence="2" id="KW-0238">DNA-binding</keyword>
<name>A0ABW4BF51_9LACO</name>
<dbReference type="PANTHER" id="PTHR44846:SF1">
    <property type="entry name" value="MANNOSYL-D-GLYCERATE TRANSPORT_METABOLISM SYSTEM REPRESSOR MNGR-RELATED"/>
    <property type="match status" value="1"/>
</dbReference>
<dbReference type="InterPro" id="IPR000524">
    <property type="entry name" value="Tscrpt_reg_HTH_GntR"/>
</dbReference>
<dbReference type="PROSITE" id="PS50949">
    <property type="entry name" value="HTH_GNTR"/>
    <property type="match status" value="1"/>
</dbReference>
<accession>A0ABW4BF51</accession>
<keyword evidence="1" id="KW-0805">Transcription regulation</keyword>
<comment type="caution">
    <text evidence="5">The sequence shown here is derived from an EMBL/GenBank/DDBJ whole genome shotgun (WGS) entry which is preliminary data.</text>
</comment>
<dbReference type="SMART" id="SM00345">
    <property type="entry name" value="HTH_GNTR"/>
    <property type="match status" value="1"/>
</dbReference>
<dbReference type="Proteomes" id="UP001597199">
    <property type="component" value="Unassembled WGS sequence"/>
</dbReference>
<dbReference type="InterPro" id="IPR036388">
    <property type="entry name" value="WH-like_DNA-bd_sf"/>
</dbReference>
<dbReference type="InterPro" id="IPR011663">
    <property type="entry name" value="UTRA"/>
</dbReference>
<dbReference type="InterPro" id="IPR050679">
    <property type="entry name" value="Bact_HTH_transcr_reg"/>
</dbReference>
<evidence type="ECO:0000313" key="5">
    <source>
        <dbReference type="EMBL" id="MFD1398153.1"/>
    </source>
</evidence>
<dbReference type="CDD" id="cd07377">
    <property type="entry name" value="WHTH_GntR"/>
    <property type="match status" value="1"/>
</dbReference>
<dbReference type="Pfam" id="PF07702">
    <property type="entry name" value="UTRA"/>
    <property type="match status" value="1"/>
</dbReference>
<keyword evidence="6" id="KW-1185">Reference proteome</keyword>
<keyword evidence="3" id="KW-0804">Transcription</keyword>
<dbReference type="InterPro" id="IPR036390">
    <property type="entry name" value="WH_DNA-bd_sf"/>
</dbReference>
<organism evidence="5 6">
    <name type="scientific">Lacticaseibacillus suilingensis</name>
    <dbReference type="NCBI Taxonomy" id="2799577"/>
    <lineage>
        <taxon>Bacteria</taxon>
        <taxon>Bacillati</taxon>
        <taxon>Bacillota</taxon>
        <taxon>Bacilli</taxon>
        <taxon>Lactobacillales</taxon>
        <taxon>Lactobacillaceae</taxon>
        <taxon>Lacticaseibacillus</taxon>
    </lineage>
</organism>
<dbReference type="PANTHER" id="PTHR44846">
    <property type="entry name" value="MANNOSYL-D-GLYCERATE TRANSPORT/METABOLISM SYSTEM REPRESSOR MNGR-RELATED"/>
    <property type="match status" value="1"/>
</dbReference>
<feature type="domain" description="HTH gntR-type" evidence="4">
    <location>
        <begin position="5"/>
        <end position="73"/>
    </location>
</feature>